<evidence type="ECO:0000313" key="2">
    <source>
        <dbReference type="EMBL" id="KAL3790729.1"/>
    </source>
</evidence>
<dbReference type="EMBL" id="JALLPJ020000487">
    <property type="protein sequence ID" value="KAL3790729.1"/>
    <property type="molecule type" value="Genomic_DNA"/>
</dbReference>
<feature type="transmembrane region" description="Helical" evidence="1">
    <location>
        <begin position="29"/>
        <end position="46"/>
    </location>
</feature>
<feature type="transmembrane region" description="Helical" evidence="1">
    <location>
        <begin position="248"/>
        <end position="268"/>
    </location>
</feature>
<proteinExistence type="predicted"/>
<protein>
    <recommendedName>
        <fullName evidence="4">TLC domain-containing protein</fullName>
    </recommendedName>
</protein>
<dbReference type="PANTHER" id="PTHR13439:SF0">
    <property type="entry name" value="TOPOISOMERASE I DAMAGE AFFECTED PROTEIN 4"/>
    <property type="match status" value="1"/>
</dbReference>
<dbReference type="Proteomes" id="UP001530400">
    <property type="component" value="Unassembled WGS sequence"/>
</dbReference>
<sequence length="348" mass="39058">MDFFNKWKHESNPWKECYREGAGIFEKQFCIYFIFFTLTYIIGYGIKRNHDAAVKANPSSPPDPRSISSLIASRPTVIAGTVHSIATAIISCGILYQHYKNDKAWIVNGTDLIQIWQTVGLPLSLSYFFADCFFYCLPKKDVIIFVHHVIMCFCHYPVGHNAGAILAGAGDISWVTWLSIVGYTSEVSTAVMNYRWYLLNTLEEDWIGFGIVNVFVTSSWAGRVVMFSYLLIAEIFPRAHMYLEKKQILTFAVMVFGHFGIGLLSLYWCMIMCRGGIKSLFVFKRKSSQGGSDKKTGFAESVGLNNADSPTRESIPKKIIHEADAYVDGTLYNGNGNVVNGNGTKKSQ</sequence>
<gene>
    <name evidence="2" type="ORF">ACHAWO_013548</name>
</gene>
<dbReference type="PANTHER" id="PTHR13439">
    <property type="entry name" value="CT120 PROTEIN"/>
    <property type="match status" value="1"/>
</dbReference>
<keyword evidence="1" id="KW-1133">Transmembrane helix</keyword>
<evidence type="ECO:0000256" key="1">
    <source>
        <dbReference type="SAM" id="Phobius"/>
    </source>
</evidence>
<comment type="caution">
    <text evidence="2">The sequence shown here is derived from an EMBL/GenBank/DDBJ whole genome shotgun (WGS) entry which is preliminary data.</text>
</comment>
<keyword evidence="1" id="KW-0472">Membrane</keyword>
<evidence type="ECO:0008006" key="4">
    <source>
        <dbReference type="Google" id="ProtNLM"/>
    </source>
</evidence>
<feature type="transmembrane region" description="Helical" evidence="1">
    <location>
        <begin position="174"/>
        <end position="194"/>
    </location>
</feature>
<evidence type="ECO:0000313" key="3">
    <source>
        <dbReference type="Proteomes" id="UP001530400"/>
    </source>
</evidence>
<organism evidence="2 3">
    <name type="scientific">Cyclotella atomus</name>
    <dbReference type="NCBI Taxonomy" id="382360"/>
    <lineage>
        <taxon>Eukaryota</taxon>
        <taxon>Sar</taxon>
        <taxon>Stramenopiles</taxon>
        <taxon>Ochrophyta</taxon>
        <taxon>Bacillariophyta</taxon>
        <taxon>Coscinodiscophyceae</taxon>
        <taxon>Thalassiosirophycidae</taxon>
        <taxon>Stephanodiscales</taxon>
        <taxon>Stephanodiscaceae</taxon>
        <taxon>Cyclotella</taxon>
    </lineage>
</organism>
<dbReference type="InterPro" id="IPR050846">
    <property type="entry name" value="TLCD"/>
</dbReference>
<feature type="transmembrane region" description="Helical" evidence="1">
    <location>
        <begin position="77"/>
        <end position="96"/>
    </location>
</feature>
<keyword evidence="1" id="KW-0812">Transmembrane</keyword>
<name>A0ABD3PSN8_9STRA</name>
<accession>A0ABD3PSN8</accession>
<feature type="transmembrane region" description="Helical" evidence="1">
    <location>
        <begin position="206"/>
        <end position="236"/>
    </location>
</feature>
<keyword evidence="3" id="KW-1185">Reference proteome</keyword>
<dbReference type="AlphaFoldDB" id="A0ABD3PSN8"/>
<reference evidence="2 3" key="1">
    <citation type="submission" date="2024-10" db="EMBL/GenBank/DDBJ databases">
        <title>Updated reference genomes for cyclostephanoid diatoms.</title>
        <authorList>
            <person name="Roberts W.R."/>
            <person name="Alverson A.J."/>
        </authorList>
    </citation>
    <scope>NUCLEOTIDE SEQUENCE [LARGE SCALE GENOMIC DNA]</scope>
    <source>
        <strain evidence="2 3">AJA010-31</strain>
    </source>
</reference>